<gene>
    <name evidence="2" type="ORF">NE675_06620</name>
</gene>
<sequence length="186" mass="20970">MKLKNVALLVAALTCIAGSTALAAEKVSIKSANADSYDVVQVMTTKDKDYYQYYNRTYQYAVDIPRSATTADMTVDGDGAYFQDPKDDAVFRTYAAKNTMGFSIDELYNMAVGMNESPELTTNIKTKDSYAIGWTDGKTSYYHELYLNDKDKTYVAFTVTYPTDKRDKYQAIISHMSRTFLPNVQM</sequence>
<keyword evidence="3" id="KW-1185">Reference proteome</keyword>
<accession>A0ABT1SS53</accession>
<dbReference type="Proteomes" id="UP001206692">
    <property type="component" value="Unassembled WGS sequence"/>
</dbReference>
<name>A0ABT1SS53_9FIRM</name>
<organism evidence="2 3">
    <name type="scientific">Megasphaera massiliensis</name>
    <dbReference type="NCBI Taxonomy" id="1232428"/>
    <lineage>
        <taxon>Bacteria</taxon>
        <taxon>Bacillati</taxon>
        <taxon>Bacillota</taxon>
        <taxon>Negativicutes</taxon>
        <taxon>Veillonellales</taxon>
        <taxon>Veillonellaceae</taxon>
        <taxon>Megasphaera</taxon>
    </lineage>
</organism>
<reference evidence="2 3" key="1">
    <citation type="submission" date="2022-06" db="EMBL/GenBank/DDBJ databases">
        <title>Isolation of gut microbiota from human fecal samples.</title>
        <authorList>
            <person name="Pamer E.G."/>
            <person name="Barat B."/>
            <person name="Waligurski E."/>
            <person name="Medina S."/>
            <person name="Paddock L."/>
            <person name="Mostad J."/>
        </authorList>
    </citation>
    <scope>NUCLEOTIDE SEQUENCE [LARGE SCALE GENOMIC DNA]</scope>
    <source>
        <strain evidence="2 3">DFI.1.1</strain>
    </source>
</reference>
<evidence type="ECO:0000313" key="2">
    <source>
        <dbReference type="EMBL" id="MCQ5342706.1"/>
    </source>
</evidence>
<evidence type="ECO:0000256" key="1">
    <source>
        <dbReference type="SAM" id="SignalP"/>
    </source>
</evidence>
<feature type="signal peptide" evidence="1">
    <location>
        <begin position="1"/>
        <end position="23"/>
    </location>
</feature>
<feature type="chain" id="PRO_5047490106" evidence="1">
    <location>
        <begin position="24"/>
        <end position="186"/>
    </location>
</feature>
<comment type="caution">
    <text evidence="2">The sequence shown here is derived from an EMBL/GenBank/DDBJ whole genome shotgun (WGS) entry which is preliminary data.</text>
</comment>
<keyword evidence="1" id="KW-0732">Signal</keyword>
<proteinExistence type="predicted"/>
<dbReference type="RefSeq" id="WP_062412039.1">
    <property type="nucleotide sequence ID" value="NZ_JAJCIO010000010.1"/>
</dbReference>
<evidence type="ECO:0000313" key="3">
    <source>
        <dbReference type="Proteomes" id="UP001206692"/>
    </source>
</evidence>
<protein>
    <submittedName>
        <fullName evidence="2">Uncharacterized protein</fullName>
    </submittedName>
</protein>
<dbReference type="EMBL" id="JANGEW010000011">
    <property type="protein sequence ID" value="MCQ5342706.1"/>
    <property type="molecule type" value="Genomic_DNA"/>
</dbReference>